<sequence length="1192" mass="136010">MTHPHPNRRFVPQAVLTRSGKINTAGVSVNTAVRPVNTAGSKPNMNHPRPILNAYKRDIHKVKDTTARDRAVVSKNKGKGVNAVKASACWVWKAKNSSASNTFKKYSYIDAQGRSKSIMAWIPKESYFSYFNEVQGQPIARRSIRKKGYDSRCSRRLELEPNLSTEYEDYDGGFCPWRCKGRMFWKRDHLRKFDGKADEGFFVGYSVVENMLKFSKFDRKSDDGFFVGYYINSKAFRIFNTRTRFVEENLNINFLENKPNVVGIGPNWMFDIDILTMSMNYQPVFAGNQTNGNAGTKANIDAGQAGKKTVLVHNISSVNAVSSFFTTVDPGRERAQRNEFKSVFGQDKDTNGNNTYRMFTPINAVGSSYENLGRSIPVNAATFPNDDFPTDPLMLDLEDTADLQVTGIFSGAYDDEDVGAEADLNNLETTMSVSPILITKIHKDHPKEQIIGDINSATQIRRMIKMSEEHAMMDVKSAFLYGTIKKEVYVCQPLGFEDPQFPDKVYKVKQKDDGIFISQDKVANILKKFDFVIVKTTSTPIKTNKALLKDEEAEDVDVHLYSSKLLRNLEAFSDSDYAGVSLDRKSTTGGCQFLGKRLISWQCKKQTIVANSTTEAEYVAAANCYGQANPTEKHLQAVKQIFRYLNGTINMGLWYLKDTDMSLIAYADADHEGYPLYCDKKSAIALCCNNVQHSRAKHIDIHYHFIKEQVENGIVELYFVRTEYQLADIFTKPFPRERFNFLIDKLGRKSNVSRNVETSGRGKGRVMVFRMILDFEIVENGQELENIHRIMSSITAQQTKLDLELVPKENRLDIGKCNGKIPPGLTPREPTFQVVLDAIALTPCYPAFLITADVPEVYMHQFWNSVYKHDTFYRFKLDKKKRFKLTLEKNVDYVELLWEDFIYQIDNRVDKKQEKMYYPRFTKVIIHHFLFQDTTLSWRNKIGMHTSKDDYLINSLRFVFAKESTQIYGAILPECLTSPVMKESKAYKTYLGYATGAVPPKMARKFKKASPSKKDSDLVLVDEEPVQKGKRVKRPAKKSTTKPAAGVVIKEAHVETKSKSKEKEKVDVSRWGKELNCFEVSFDEEAQMKNVDKITPTGNDEDDINNEQESSNEGSEQENKSEEQESDSEQEEESEDDDQEEKEFVHTPTDDKDDDNLESESDDVIKSDEEKGMDDTTYQFDDDVDARLKEPT</sequence>
<feature type="compositionally biased region" description="Basic residues" evidence="1">
    <location>
        <begin position="1028"/>
        <end position="1040"/>
    </location>
</feature>
<dbReference type="EMBL" id="BQNB010009828">
    <property type="protein sequence ID" value="GJS68960.1"/>
    <property type="molecule type" value="Genomic_DNA"/>
</dbReference>
<feature type="compositionally biased region" description="Acidic residues" evidence="1">
    <location>
        <begin position="1124"/>
        <end position="1141"/>
    </location>
</feature>
<feature type="region of interest" description="Disordered" evidence="1">
    <location>
        <begin position="1086"/>
        <end position="1192"/>
    </location>
</feature>
<feature type="compositionally biased region" description="Basic and acidic residues" evidence="1">
    <location>
        <begin position="1163"/>
        <end position="1174"/>
    </location>
</feature>
<reference evidence="3" key="1">
    <citation type="journal article" date="2022" name="Int. J. Mol. Sci.">
        <title>Draft Genome of Tanacetum Coccineum: Genomic Comparison of Closely Related Tanacetum-Family Plants.</title>
        <authorList>
            <person name="Yamashiro T."/>
            <person name="Shiraishi A."/>
            <person name="Nakayama K."/>
            <person name="Satake H."/>
        </authorList>
    </citation>
    <scope>NUCLEOTIDE SEQUENCE</scope>
</reference>
<accession>A0ABQ4XVA3</accession>
<feature type="compositionally biased region" description="Acidic residues" evidence="1">
    <location>
        <begin position="1151"/>
        <end position="1162"/>
    </location>
</feature>
<comment type="caution">
    <text evidence="3">The sequence shown here is derived from an EMBL/GenBank/DDBJ whole genome shotgun (WGS) entry which is preliminary data.</text>
</comment>
<dbReference type="PANTHER" id="PTHR11439:SF483">
    <property type="entry name" value="PEPTIDE SYNTHASE GLIP-LIKE, PUTATIVE (AFU_ORTHOLOGUE AFUA_3G12920)-RELATED"/>
    <property type="match status" value="1"/>
</dbReference>
<organism evidence="3 4">
    <name type="scientific">Tanacetum coccineum</name>
    <dbReference type="NCBI Taxonomy" id="301880"/>
    <lineage>
        <taxon>Eukaryota</taxon>
        <taxon>Viridiplantae</taxon>
        <taxon>Streptophyta</taxon>
        <taxon>Embryophyta</taxon>
        <taxon>Tracheophyta</taxon>
        <taxon>Spermatophyta</taxon>
        <taxon>Magnoliopsida</taxon>
        <taxon>eudicotyledons</taxon>
        <taxon>Gunneridae</taxon>
        <taxon>Pentapetalae</taxon>
        <taxon>asterids</taxon>
        <taxon>campanulids</taxon>
        <taxon>Asterales</taxon>
        <taxon>Asteraceae</taxon>
        <taxon>Asteroideae</taxon>
        <taxon>Anthemideae</taxon>
        <taxon>Anthemidinae</taxon>
        <taxon>Tanacetum</taxon>
    </lineage>
</organism>
<protein>
    <submittedName>
        <fullName evidence="3">Retrovirus-related pol polyprotein from transposon TNT 1-94</fullName>
    </submittedName>
</protein>
<reference evidence="3" key="2">
    <citation type="submission" date="2022-01" db="EMBL/GenBank/DDBJ databases">
        <authorList>
            <person name="Yamashiro T."/>
            <person name="Shiraishi A."/>
            <person name="Satake H."/>
            <person name="Nakayama K."/>
        </authorList>
    </citation>
    <scope>NUCLEOTIDE SEQUENCE</scope>
</reference>
<feature type="domain" description="Retroviral polymerase SH3-like" evidence="2">
    <location>
        <begin position="215"/>
        <end position="258"/>
    </location>
</feature>
<dbReference type="InterPro" id="IPR057670">
    <property type="entry name" value="SH3_retrovirus"/>
</dbReference>
<dbReference type="CDD" id="cd09272">
    <property type="entry name" value="RNase_HI_RT_Ty1"/>
    <property type="match status" value="1"/>
</dbReference>
<evidence type="ECO:0000313" key="4">
    <source>
        <dbReference type="Proteomes" id="UP001151760"/>
    </source>
</evidence>
<dbReference type="Pfam" id="PF25597">
    <property type="entry name" value="SH3_retrovirus"/>
    <property type="match status" value="1"/>
</dbReference>
<keyword evidence="4" id="KW-1185">Reference proteome</keyword>
<gene>
    <name evidence="3" type="ORF">Tco_0683525</name>
</gene>
<name>A0ABQ4XVA3_9ASTR</name>
<dbReference type="Proteomes" id="UP001151760">
    <property type="component" value="Unassembled WGS sequence"/>
</dbReference>
<proteinExistence type="predicted"/>
<dbReference type="PANTHER" id="PTHR11439">
    <property type="entry name" value="GAG-POL-RELATED RETROTRANSPOSON"/>
    <property type="match status" value="1"/>
</dbReference>
<evidence type="ECO:0000256" key="1">
    <source>
        <dbReference type="SAM" id="MobiDB-lite"/>
    </source>
</evidence>
<evidence type="ECO:0000259" key="2">
    <source>
        <dbReference type="Pfam" id="PF25597"/>
    </source>
</evidence>
<feature type="region of interest" description="Disordered" evidence="1">
    <location>
        <begin position="1017"/>
        <end position="1049"/>
    </location>
</feature>
<evidence type="ECO:0000313" key="3">
    <source>
        <dbReference type="EMBL" id="GJS68960.1"/>
    </source>
</evidence>